<dbReference type="Proteomes" id="UP000472271">
    <property type="component" value="Chromosome 4"/>
</dbReference>
<evidence type="ECO:0000313" key="6">
    <source>
        <dbReference type="Proteomes" id="UP000472271"/>
    </source>
</evidence>
<sequence>MKFLHLLSTEASHSITLRCLNDRPYGFSSTGPAPKQNIRLRFRGWNKQMFEKNTLLEPQVLQDECKIQDGSWHQSRFLFRTQDSRQLPIVDLQEFPTPQPNSQRHLETGPVCFL</sequence>
<comment type="subcellular location">
    <subcellularLocation>
        <location evidence="1">Secreted</location>
    </subcellularLocation>
</comment>
<evidence type="ECO:0000256" key="2">
    <source>
        <dbReference type="ARBA" id="ARBA00022525"/>
    </source>
</evidence>
<evidence type="ECO:0000313" key="5">
    <source>
        <dbReference type="Ensembl" id="ENSSORP00005049765.1"/>
    </source>
</evidence>
<dbReference type="Pfam" id="PF01410">
    <property type="entry name" value="COLFI"/>
    <property type="match status" value="1"/>
</dbReference>
<dbReference type="GO" id="GO:0005581">
    <property type="term" value="C:collagen trimer"/>
    <property type="evidence" value="ECO:0007669"/>
    <property type="project" value="UniProtKB-KW"/>
</dbReference>
<dbReference type="InterPro" id="IPR000885">
    <property type="entry name" value="Fib_collagen_C"/>
</dbReference>
<reference evidence="5" key="2">
    <citation type="submission" date="2025-08" db="UniProtKB">
        <authorList>
            <consortium name="Ensembl"/>
        </authorList>
    </citation>
    <scope>IDENTIFICATION</scope>
</reference>
<evidence type="ECO:0000259" key="4">
    <source>
        <dbReference type="PROSITE" id="PS51461"/>
    </source>
</evidence>
<name>A0A673C6Z8_9TELE</name>
<dbReference type="GO" id="GO:0005201">
    <property type="term" value="F:extracellular matrix structural constituent"/>
    <property type="evidence" value="ECO:0007669"/>
    <property type="project" value="InterPro"/>
</dbReference>
<reference evidence="5" key="3">
    <citation type="submission" date="2025-09" db="UniProtKB">
        <authorList>
            <consortium name="Ensembl"/>
        </authorList>
    </citation>
    <scope>IDENTIFICATION</scope>
</reference>
<proteinExistence type="predicted"/>
<dbReference type="Gene3D" id="2.60.120.1000">
    <property type="match status" value="1"/>
</dbReference>
<keyword evidence="3" id="KW-0176">Collagen</keyword>
<keyword evidence="6" id="KW-1185">Reference proteome</keyword>
<dbReference type="InParanoid" id="A0A673C6Z8"/>
<evidence type="ECO:0000256" key="1">
    <source>
        <dbReference type="ARBA" id="ARBA00004613"/>
    </source>
</evidence>
<dbReference type="GO" id="GO:0005576">
    <property type="term" value="C:extracellular region"/>
    <property type="evidence" value="ECO:0007669"/>
    <property type="project" value="UniProtKB-SubCell"/>
</dbReference>
<reference evidence="5" key="1">
    <citation type="submission" date="2019-06" db="EMBL/GenBank/DDBJ databases">
        <authorList>
            <consortium name="Wellcome Sanger Institute Data Sharing"/>
        </authorList>
    </citation>
    <scope>NUCLEOTIDE SEQUENCE [LARGE SCALE GENOMIC DNA]</scope>
</reference>
<feature type="domain" description="Fibrillar collagen NC1" evidence="4">
    <location>
        <begin position="1"/>
        <end position="114"/>
    </location>
</feature>
<keyword evidence="2" id="KW-0964">Secreted</keyword>
<organism evidence="5 6">
    <name type="scientific">Sphaeramia orbicularis</name>
    <name type="common">orbiculate cardinalfish</name>
    <dbReference type="NCBI Taxonomy" id="375764"/>
    <lineage>
        <taxon>Eukaryota</taxon>
        <taxon>Metazoa</taxon>
        <taxon>Chordata</taxon>
        <taxon>Craniata</taxon>
        <taxon>Vertebrata</taxon>
        <taxon>Euteleostomi</taxon>
        <taxon>Actinopterygii</taxon>
        <taxon>Neopterygii</taxon>
        <taxon>Teleostei</taxon>
        <taxon>Neoteleostei</taxon>
        <taxon>Acanthomorphata</taxon>
        <taxon>Gobiaria</taxon>
        <taxon>Kurtiformes</taxon>
        <taxon>Apogonoidei</taxon>
        <taxon>Apogonidae</taxon>
        <taxon>Apogoninae</taxon>
        <taxon>Sphaeramia</taxon>
    </lineage>
</organism>
<protein>
    <recommendedName>
        <fullName evidence="4">Fibrillar collagen NC1 domain-containing protein</fullName>
    </recommendedName>
</protein>
<accession>A0A673C6Z8</accession>
<evidence type="ECO:0000256" key="3">
    <source>
        <dbReference type="ARBA" id="ARBA00023119"/>
    </source>
</evidence>
<dbReference type="PROSITE" id="PS51461">
    <property type="entry name" value="NC1_FIB"/>
    <property type="match status" value="1"/>
</dbReference>
<dbReference type="AlphaFoldDB" id="A0A673C6Z8"/>
<dbReference type="Ensembl" id="ENSSORT00005050968.1">
    <property type="protein sequence ID" value="ENSSORP00005049765.1"/>
    <property type="gene ID" value="ENSSORG00005022574.1"/>
</dbReference>